<sequence>MPTYNVNFGIDKKDLTTVAYSFLDGDGAVIIPAKTVGVVEIADGVYQVTAGRPNQAATILWTTGEVTPAYASESIATPDLQQSHVAGGPNLPWQGNAGLSGGAGAGRTFLQTGNSLIGVRFTGEVTRFLTTRRSGITTGEFKLLIFRGGTRIYASPRYFLHGSYTNASLSDVLEFALDRPLAVRTGDKIGIWVPATVGADAISCRTLSAVGSVKWAEGDITSEASLSSTIPLTELNIQLLSDPPVLVVTGDSIAEGHGGNTKYHGRYHTSETLGGELSSELGYWVAKYMGNVSYENHALGSQTFAWVASTGIVSAVAANPEYILIHCGVNDVVTGRTWAAVEANLNTIRATVPLTTVLAIDEILPWTAGTDAQSLTIRTWNSYLATWCRDNGVLLNKCHDILGQIRESTGELDDLLAAYDQDEVHTTASGTSRLGRAAASTILTQPDATVNAVNASATGINAATAATEIGKVQRSASPVAAGGPVRKTNQRAQYVEESMTTVEE</sequence>
<dbReference type="RefSeq" id="WP_145083507.1">
    <property type="nucleotide sequence ID" value="NZ_CP036298.1"/>
</dbReference>
<protein>
    <recommendedName>
        <fullName evidence="1">SGNH hydrolase-type esterase domain-containing protein</fullName>
    </recommendedName>
</protein>
<accession>A0A518GEE3</accession>
<dbReference type="InterPro" id="IPR013830">
    <property type="entry name" value="SGNH_hydro"/>
</dbReference>
<dbReference type="Gene3D" id="3.40.50.1110">
    <property type="entry name" value="SGNH hydrolase"/>
    <property type="match status" value="1"/>
</dbReference>
<name>A0A518GEE3_9BACT</name>
<dbReference type="EMBL" id="CP036298">
    <property type="protein sequence ID" value="QDV26918.1"/>
    <property type="molecule type" value="Genomic_DNA"/>
</dbReference>
<dbReference type="OrthoDB" id="9866892at2"/>
<dbReference type="CDD" id="cd00229">
    <property type="entry name" value="SGNH_hydrolase"/>
    <property type="match status" value="1"/>
</dbReference>
<feature type="domain" description="SGNH hydrolase-type esterase" evidence="1">
    <location>
        <begin position="250"/>
        <end position="430"/>
    </location>
</feature>
<dbReference type="KEGG" id="ahel:Q31a_52980"/>
<proteinExistence type="predicted"/>
<reference evidence="2 3" key="1">
    <citation type="submission" date="2019-02" db="EMBL/GenBank/DDBJ databases">
        <title>Deep-cultivation of Planctomycetes and their phenomic and genomic characterization uncovers novel biology.</title>
        <authorList>
            <person name="Wiegand S."/>
            <person name="Jogler M."/>
            <person name="Boedeker C."/>
            <person name="Pinto D."/>
            <person name="Vollmers J."/>
            <person name="Rivas-Marin E."/>
            <person name="Kohn T."/>
            <person name="Peeters S.H."/>
            <person name="Heuer A."/>
            <person name="Rast P."/>
            <person name="Oberbeckmann S."/>
            <person name="Bunk B."/>
            <person name="Jeske O."/>
            <person name="Meyerdierks A."/>
            <person name="Storesund J.E."/>
            <person name="Kallscheuer N."/>
            <person name="Luecker S."/>
            <person name="Lage O.M."/>
            <person name="Pohl T."/>
            <person name="Merkel B.J."/>
            <person name="Hornburger P."/>
            <person name="Mueller R.-W."/>
            <person name="Bruemmer F."/>
            <person name="Labrenz M."/>
            <person name="Spormann A.M."/>
            <person name="Op den Camp H."/>
            <person name="Overmann J."/>
            <person name="Amann R."/>
            <person name="Jetten M.S.M."/>
            <person name="Mascher T."/>
            <person name="Medema M.H."/>
            <person name="Devos D.P."/>
            <person name="Kaster A.-K."/>
            <person name="Ovreas L."/>
            <person name="Rohde M."/>
            <person name="Galperin M.Y."/>
            <person name="Jogler C."/>
        </authorList>
    </citation>
    <scope>NUCLEOTIDE SEQUENCE [LARGE SCALE GENOMIC DNA]</scope>
    <source>
        <strain evidence="2 3">Q31a</strain>
    </source>
</reference>
<gene>
    <name evidence="2" type="ORF">Q31a_52980</name>
</gene>
<dbReference type="SUPFAM" id="SSF52266">
    <property type="entry name" value="SGNH hydrolase"/>
    <property type="match status" value="1"/>
</dbReference>
<dbReference type="AlphaFoldDB" id="A0A518GEE3"/>
<dbReference type="InterPro" id="IPR036514">
    <property type="entry name" value="SGNH_hydro_sf"/>
</dbReference>
<organism evidence="2 3">
    <name type="scientific">Aureliella helgolandensis</name>
    <dbReference type="NCBI Taxonomy" id="2527968"/>
    <lineage>
        <taxon>Bacteria</taxon>
        <taxon>Pseudomonadati</taxon>
        <taxon>Planctomycetota</taxon>
        <taxon>Planctomycetia</taxon>
        <taxon>Pirellulales</taxon>
        <taxon>Pirellulaceae</taxon>
        <taxon>Aureliella</taxon>
    </lineage>
</organism>
<keyword evidence="3" id="KW-1185">Reference proteome</keyword>
<evidence type="ECO:0000259" key="1">
    <source>
        <dbReference type="Pfam" id="PF13472"/>
    </source>
</evidence>
<dbReference type="Pfam" id="PF13472">
    <property type="entry name" value="Lipase_GDSL_2"/>
    <property type="match status" value="1"/>
</dbReference>
<dbReference type="GO" id="GO:0016788">
    <property type="term" value="F:hydrolase activity, acting on ester bonds"/>
    <property type="evidence" value="ECO:0007669"/>
    <property type="project" value="UniProtKB-ARBA"/>
</dbReference>
<dbReference type="Proteomes" id="UP000318017">
    <property type="component" value="Chromosome"/>
</dbReference>
<evidence type="ECO:0000313" key="2">
    <source>
        <dbReference type="EMBL" id="QDV26918.1"/>
    </source>
</evidence>
<evidence type="ECO:0000313" key="3">
    <source>
        <dbReference type="Proteomes" id="UP000318017"/>
    </source>
</evidence>